<dbReference type="Proteomes" id="UP001152803">
    <property type="component" value="Unassembled WGS sequence"/>
</dbReference>
<feature type="region of interest" description="Disordered" evidence="5">
    <location>
        <begin position="757"/>
        <end position="829"/>
    </location>
</feature>
<evidence type="ECO:0000256" key="1">
    <source>
        <dbReference type="ARBA" id="ARBA00008535"/>
    </source>
</evidence>
<evidence type="ECO:0000256" key="3">
    <source>
        <dbReference type="ARBA" id="ARBA00023134"/>
    </source>
</evidence>
<feature type="region of interest" description="Disordered" evidence="5">
    <location>
        <begin position="888"/>
        <end position="930"/>
    </location>
</feature>
<sequence length="969" mass="106801">MIVYALGQPRWGRCLSLNTHVLLTSSRRRTRPLGAACRSAGRAALGEELGREHRPGRRDVSHRGTHTGVCVGRRGQAGTRPVTVVDTPGWWCDFQARDTPELLKQEIVWRGATRSLPGPHAFLLAVKASSAFTEKRRRAAEEHLALFGERVWAHTLVLFTWGDWLGHTTVRQHVEKQGKALQWLVGKCGNRYHVLSNKAPTTAAQVAELMDKVDKMVAGNGGRHYETDRKALQEEEERREAVNERVKQRQAEVKKQRSLLTGAVRSLPELRVVLLGAHRSGKSSAGNRILGGAEFRVGARTASCAAGRGGAAGRRVTVIDTPGWWMNYRADESAEFDRREVRRSAGLCPPGPHAVLLAVRADRAFWDTHRRALEEHVELLGEGVWRHAVVLFTFGDWLGGRSAEEHVEAEGGALRWLVQKCGNRSHVFGSGNGGEVAQLLERIEETVAGNGGRHYAPGGISREAEEERRNAVERRAKERMSKAQEQRRAIRSLLPGGIPTLSDLTVVLLGGVSVGKSSAGNTILGREVFEAGLKTERWREAEGRACGRRVTVVDTRGWRTGRSEAGEREIRDAPSLRSLKPNTLLLVVNASASFTETHRRATEEGLELLLGEGAWSRALVLFTHGDWLGGTAVEQRIEAEGGALRWLVDRCRNRYHVVDNKSEGDAQEQVRELLEKIEETEAGRREAERQQRNEEITAQLHARRLEEELDTDPLLPVCTGHHRCETKWGSSGKTLETQDSLKLHILPVLSLILQSRSRPGRSAGESITPGRGREGSRAQEPGGPPLRMERDVSRDGTAGQVVNASGPKPQRPILVFPGDQPSWRSRERAGEVSGKVWAELAAILLTRVEGLNEGDGPVRSGSGDTASTIEELEAFIDAYFETVRGGAVTSPSAVETRPDYSTGSRRPSSSRPPIRVGGGHTEPDDGSLSSIDQKLSKLDILEAMQRRLADVDQTLRRSLQVLQELRGNR</sequence>
<dbReference type="PANTHER" id="PTHR10903">
    <property type="entry name" value="GTPASE, IMAP FAMILY MEMBER-RELATED"/>
    <property type="match status" value="1"/>
</dbReference>
<proteinExistence type="inferred from homology"/>
<dbReference type="InterPro" id="IPR006703">
    <property type="entry name" value="G_AIG1"/>
</dbReference>
<evidence type="ECO:0000256" key="4">
    <source>
        <dbReference type="SAM" id="Coils"/>
    </source>
</evidence>
<comment type="caution">
    <text evidence="7">The sequence shown here is derived from an EMBL/GenBank/DDBJ whole genome shotgun (WGS) entry which is preliminary data.</text>
</comment>
<evidence type="ECO:0000259" key="6">
    <source>
        <dbReference type="PROSITE" id="PS51720"/>
    </source>
</evidence>
<feature type="domain" description="AIG1-type G" evidence="6">
    <location>
        <begin position="501"/>
        <end position="701"/>
    </location>
</feature>
<dbReference type="InterPro" id="IPR027417">
    <property type="entry name" value="P-loop_NTPase"/>
</dbReference>
<keyword evidence="4" id="KW-0175">Coiled coil</keyword>
<dbReference type="Pfam" id="PF04548">
    <property type="entry name" value="AIG1"/>
    <property type="match status" value="3"/>
</dbReference>
<dbReference type="InterPro" id="IPR045058">
    <property type="entry name" value="GIMA/IAN/Toc"/>
</dbReference>
<name>A0A9Q1CV44_CONCO</name>
<dbReference type="SUPFAM" id="SSF52540">
    <property type="entry name" value="P-loop containing nucleoside triphosphate hydrolases"/>
    <property type="match status" value="3"/>
</dbReference>
<dbReference type="OrthoDB" id="9982588at2759"/>
<feature type="coiled-coil region" evidence="4">
    <location>
        <begin position="225"/>
        <end position="252"/>
    </location>
</feature>
<evidence type="ECO:0000313" key="7">
    <source>
        <dbReference type="EMBL" id="KAJ8249684.1"/>
    </source>
</evidence>
<dbReference type="FunFam" id="3.40.50.300:FF:001809">
    <property type="entry name" value="Si:ch1073-365p7.2"/>
    <property type="match status" value="2"/>
</dbReference>
<evidence type="ECO:0000256" key="5">
    <source>
        <dbReference type="SAM" id="MobiDB-lite"/>
    </source>
</evidence>
<organism evidence="7 8">
    <name type="scientific">Conger conger</name>
    <name type="common">Conger eel</name>
    <name type="synonym">Muraena conger</name>
    <dbReference type="NCBI Taxonomy" id="82655"/>
    <lineage>
        <taxon>Eukaryota</taxon>
        <taxon>Metazoa</taxon>
        <taxon>Chordata</taxon>
        <taxon>Craniata</taxon>
        <taxon>Vertebrata</taxon>
        <taxon>Euteleostomi</taxon>
        <taxon>Actinopterygii</taxon>
        <taxon>Neopterygii</taxon>
        <taxon>Teleostei</taxon>
        <taxon>Anguilliformes</taxon>
        <taxon>Congridae</taxon>
        <taxon>Conger</taxon>
    </lineage>
</organism>
<dbReference type="EMBL" id="JAFJMO010000019">
    <property type="protein sequence ID" value="KAJ8249684.1"/>
    <property type="molecule type" value="Genomic_DNA"/>
</dbReference>
<keyword evidence="2" id="KW-0547">Nucleotide-binding</keyword>
<dbReference type="GO" id="GO:0005525">
    <property type="term" value="F:GTP binding"/>
    <property type="evidence" value="ECO:0007669"/>
    <property type="project" value="UniProtKB-KW"/>
</dbReference>
<comment type="similarity">
    <text evidence="1">Belongs to the TRAFAC class TrmE-Era-EngA-EngB-Septin-like GTPase superfamily. AIG1/Toc34/Toc159-like paraseptin GTPase family. IAN subfamily.</text>
</comment>
<accession>A0A9Q1CV44</accession>
<reference evidence="7" key="1">
    <citation type="journal article" date="2023" name="Science">
        <title>Genome structures resolve the early diversification of teleost fishes.</title>
        <authorList>
            <person name="Parey E."/>
            <person name="Louis A."/>
            <person name="Montfort J."/>
            <person name="Bouchez O."/>
            <person name="Roques C."/>
            <person name="Iampietro C."/>
            <person name="Lluch J."/>
            <person name="Castinel A."/>
            <person name="Donnadieu C."/>
            <person name="Desvignes T."/>
            <person name="Floi Bucao C."/>
            <person name="Jouanno E."/>
            <person name="Wen M."/>
            <person name="Mejri S."/>
            <person name="Dirks R."/>
            <person name="Jansen H."/>
            <person name="Henkel C."/>
            <person name="Chen W.J."/>
            <person name="Zahm M."/>
            <person name="Cabau C."/>
            <person name="Klopp C."/>
            <person name="Thompson A.W."/>
            <person name="Robinson-Rechavi M."/>
            <person name="Braasch I."/>
            <person name="Lecointre G."/>
            <person name="Bobe J."/>
            <person name="Postlethwait J.H."/>
            <person name="Berthelot C."/>
            <person name="Roest Crollius H."/>
            <person name="Guiguen Y."/>
        </authorList>
    </citation>
    <scope>NUCLEOTIDE SEQUENCE</scope>
    <source>
        <strain evidence="7">Concon-B</strain>
    </source>
</reference>
<evidence type="ECO:0000256" key="2">
    <source>
        <dbReference type="ARBA" id="ARBA00022741"/>
    </source>
</evidence>
<feature type="compositionally biased region" description="Basic and acidic residues" evidence="5">
    <location>
        <begin position="48"/>
        <end position="62"/>
    </location>
</feature>
<dbReference type="AlphaFoldDB" id="A0A9Q1CV44"/>
<feature type="coiled-coil region" evidence="4">
    <location>
        <begin position="663"/>
        <end position="697"/>
    </location>
</feature>
<evidence type="ECO:0000313" key="8">
    <source>
        <dbReference type="Proteomes" id="UP001152803"/>
    </source>
</evidence>
<gene>
    <name evidence="7" type="ORF">COCON_G00229000</name>
</gene>
<dbReference type="PANTHER" id="PTHR10903:SF179">
    <property type="entry name" value="GTPASE IMAP FAMILY MEMBER 8"/>
    <property type="match status" value="1"/>
</dbReference>
<dbReference type="PROSITE" id="PS51720">
    <property type="entry name" value="G_AIG1"/>
    <property type="match status" value="2"/>
</dbReference>
<protein>
    <recommendedName>
        <fullName evidence="6">AIG1-type G domain-containing protein</fullName>
    </recommendedName>
</protein>
<keyword evidence="3" id="KW-0342">GTP-binding</keyword>
<dbReference type="Gene3D" id="3.40.50.300">
    <property type="entry name" value="P-loop containing nucleotide triphosphate hydrolases"/>
    <property type="match status" value="3"/>
</dbReference>
<feature type="domain" description="AIG1-type G" evidence="6">
    <location>
        <begin position="267"/>
        <end position="464"/>
    </location>
</feature>
<feature type="region of interest" description="Disordered" evidence="5">
    <location>
        <begin position="48"/>
        <end position="73"/>
    </location>
</feature>
<feature type="compositionally biased region" description="Low complexity" evidence="5">
    <location>
        <begin position="903"/>
        <end position="915"/>
    </location>
</feature>
<keyword evidence="8" id="KW-1185">Reference proteome</keyword>